<protein>
    <recommendedName>
        <fullName evidence="4">UBX domain-containing protein</fullName>
    </recommendedName>
</protein>
<dbReference type="InterPro" id="IPR050730">
    <property type="entry name" value="UBX_domain-protein"/>
</dbReference>
<evidence type="ECO:0000313" key="6">
    <source>
        <dbReference type="Proteomes" id="UP000001996"/>
    </source>
</evidence>
<feature type="transmembrane region" description="Helical" evidence="3">
    <location>
        <begin position="101"/>
        <end position="122"/>
    </location>
</feature>
<organism evidence="5 6">
    <name type="scientific">Lodderomyces elongisporus (strain ATCC 11503 / CBS 2605 / JCM 1781 / NBRC 1676 / NRRL YB-4239)</name>
    <name type="common">Yeast</name>
    <name type="synonym">Saccharomyces elongisporus</name>
    <dbReference type="NCBI Taxonomy" id="379508"/>
    <lineage>
        <taxon>Eukaryota</taxon>
        <taxon>Fungi</taxon>
        <taxon>Dikarya</taxon>
        <taxon>Ascomycota</taxon>
        <taxon>Saccharomycotina</taxon>
        <taxon>Pichiomycetes</taxon>
        <taxon>Debaryomycetaceae</taxon>
        <taxon>Candida/Lodderomyces clade</taxon>
        <taxon>Lodderomyces</taxon>
    </lineage>
</organism>
<dbReference type="InParanoid" id="A5E4K8"/>
<dbReference type="GeneID" id="5231479"/>
<dbReference type="PROSITE" id="PS50033">
    <property type="entry name" value="UBX"/>
    <property type="match status" value="1"/>
</dbReference>
<dbReference type="InterPro" id="IPR006577">
    <property type="entry name" value="UAS"/>
</dbReference>
<dbReference type="PANTHER" id="PTHR23322">
    <property type="entry name" value="FAS-ASSOCIATED PROTEIN"/>
    <property type="match status" value="1"/>
</dbReference>
<dbReference type="FunCoup" id="A5E4K8">
    <property type="interactions" value="28"/>
</dbReference>
<dbReference type="InterPro" id="IPR036249">
    <property type="entry name" value="Thioredoxin-like_sf"/>
</dbReference>
<sequence>MSLNTRIRDYFRNSSYHRLGTNESGSSSSGGVDDGSNSTTATTATNNGIIHNNSNNNNSRSNNRNNNLPGAFPEEEVLPQPSRTAINSHTIRNSANRVNLWFSYIIIQPIILIMLIVFSVLAKITNLLYINPSNLKARDDLVEEPVDKANKFVRNLEDNLPPLLDQGVNLPPFFQGSYTQALYMATQRGKFLFVYLSNPNNENSSFIFDEIIINPKFTKIFTNSQLNNEVIIWGGDLTNPEAYQLANSLNVTKFPFLGLLCLTRSTKMTPEGPQKEPAKMSLIGKIQGGNPLYVPPSPSPSPSQPPSSSPVSRSQTHIGSNLIKNKFISKINKYEPELKLIRQELKDKYMTEVLKRQQEYNYLQSVHKDMQKKAEKQQQAKTKAYLEYKASEFLNLNLELQAPNTAKIAIKFPDSTRKTFYFPQNMKIDDIYIYVELYKRNMLQGKSRMSKITPAEAETMFENFQVKFNFKLLSPLPPRMDLSNMRNEFIQNVDLVYPNGLLIVEDD</sequence>
<dbReference type="VEuPathDB" id="FungiDB:LELG_04547"/>
<dbReference type="SMART" id="SM00594">
    <property type="entry name" value="UAS"/>
    <property type="match status" value="1"/>
</dbReference>
<dbReference type="Pfam" id="PF00789">
    <property type="entry name" value="UBX"/>
    <property type="match status" value="1"/>
</dbReference>
<proteinExistence type="predicted"/>
<evidence type="ECO:0000313" key="5">
    <source>
        <dbReference type="EMBL" id="EDK46366.1"/>
    </source>
</evidence>
<keyword evidence="1" id="KW-0175">Coiled coil</keyword>
<dbReference type="STRING" id="379508.A5E4K8"/>
<dbReference type="KEGG" id="lel:PVL30_004265"/>
<name>A5E4K8_LODEL</name>
<dbReference type="Gene3D" id="3.40.30.10">
    <property type="entry name" value="Glutaredoxin"/>
    <property type="match status" value="1"/>
</dbReference>
<reference evidence="5 6" key="1">
    <citation type="journal article" date="2009" name="Nature">
        <title>Evolution of pathogenicity and sexual reproduction in eight Candida genomes.</title>
        <authorList>
            <person name="Butler G."/>
            <person name="Rasmussen M.D."/>
            <person name="Lin M.F."/>
            <person name="Santos M.A."/>
            <person name="Sakthikumar S."/>
            <person name="Munro C.A."/>
            <person name="Rheinbay E."/>
            <person name="Grabherr M."/>
            <person name="Forche A."/>
            <person name="Reedy J.L."/>
            <person name="Agrafioti I."/>
            <person name="Arnaud M.B."/>
            <person name="Bates S."/>
            <person name="Brown A.J."/>
            <person name="Brunke S."/>
            <person name="Costanzo M.C."/>
            <person name="Fitzpatrick D.A."/>
            <person name="de Groot P.W."/>
            <person name="Harris D."/>
            <person name="Hoyer L.L."/>
            <person name="Hube B."/>
            <person name="Klis F.M."/>
            <person name="Kodira C."/>
            <person name="Lennard N."/>
            <person name="Logue M.E."/>
            <person name="Martin R."/>
            <person name="Neiman A.M."/>
            <person name="Nikolaou E."/>
            <person name="Quail M.A."/>
            <person name="Quinn J."/>
            <person name="Santos M.C."/>
            <person name="Schmitzberger F.F."/>
            <person name="Sherlock G."/>
            <person name="Shah P."/>
            <person name="Silverstein K.A."/>
            <person name="Skrzypek M.S."/>
            <person name="Soll D."/>
            <person name="Staggs R."/>
            <person name="Stansfield I."/>
            <person name="Stumpf M.P."/>
            <person name="Sudbery P.E."/>
            <person name="Srikantha T."/>
            <person name="Zeng Q."/>
            <person name="Berman J."/>
            <person name="Berriman M."/>
            <person name="Heitman J."/>
            <person name="Gow N.A."/>
            <person name="Lorenz M.C."/>
            <person name="Birren B.W."/>
            <person name="Kellis M."/>
            <person name="Cuomo C.A."/>
        </authorList>
    </citation>
    <scope>NUCLEOTIDE SEQUENCE [LARGE SCALE GENOMIC DNA]</scope>
    <source>
        <strain evidence="6">ATCC 11503 / BCRC 21390 / CBS 2605 / JCM 1781 / NBRC 1676 / NRRL YB-4239</strain>
    </source>
</reference>
<feature type="compositionally biased region" description="Pro residues" evidence="2">
    <location>
        <begin position="293"/>
        <end position="308"/>
    </location>
</feature>
<dbReference type="eggNOG" id="KOG1363">
    <property type="taxonomic scope" value="Eukaryota"/>
</dbReference>
<dbReference type="OrthoDB" id="1026733at2759"/>
<dbReference type="HOGENOM" id="CLU_586621_0_0_1"/>
<feature type="region of interest" description="Disordered" evidence="2">
    <location>
        <begin position="17"/>
        <end position="78"/>
    </location>
</feature>
<dbReference type="SUPFAM" id="SSF52833">
    <property type="entry name" value="Thioredoxin-like"/>
    <property type="match status" value="1"/>
</dbReference>
<feature type="domain" description="UBX" evidence="4">
    <location>
        <begin position="401"/>
        <end position="503"/>
    </location>
</feature>
<evidence type="ECO:0000256" key="2">
    <source>
        <dbReference type="SAM" id="MobiDB-lite"/>
    </source>
</evidence>
<evidence type="ECO:0000256" key="3">
    <source>
        <dbReference type="SAM" id="Phobius"/>
    </source>
</evidence>
<evidence type="ECO:0000259" key="4">
    <source>
        <dbReference type="PROSITE" id="PS50033"/>
    </source>
</evidence>
<keyword evidence="3" id="KW-1133">Transmembrane helix</keyword>
<dbReference type="OMA" id="FFQGSYT"/>
<keyword evidence="6" id="KW-1185">Reference proteome</keyword>
<dbReference type="GO" id="GO:0036503">
    <property type="term" value="P:ERAD pathway"/>
    <property type="evidence" value="ECO:0007669"/>
    <property type="project" value="TreeGrafter"/>
</dbReference>
<dbReference type="InterPro" id="IPR001012">
    <property type="entry name" value="UBX_dom"/>
</dbReference>
<feature type="compositionally biased region" description="Low complexity" evidence="2">
    <location>
        <begin position="24"/>
        <end position="67"/>
    </location>
</feature>
<accession>A5E4K8</accession>
<dbReference type="PANTHER" id="PTHR23322:SF1">
    <property type="entry name" value="FAS-ASSOCIATED FACTOR 2"/>
    <property type="match status" value="1"/>
</dbReference>
<dbReference type="InterPro" id="IPR029071">
    <property type="entry name" value="Ubiquitin-like_domsf"/>
</dbReference>
<dbReference type="EMBL" id="CH981529">
    <property type="protein sequence ID" value="EDK46366.1"/>
    <property type="molecule type" value="Genomic_DNA"/>
</dbReference>
<feature type="region of interest" description="Disordered" evidence="2">
    <location>
        <begin position="291"/>
        <end position="316"/>
    </location>
</feature>
<dbReference type="Proteomes" id="UP000001996">
    <property type="component" value="Unassembled WGS sequence"/>
</dbReference>
<dbReference type="GO" id="GO:0043130">
    <property type="term" value="F:ubiquitin binding"/>
    <property type="evidence" value="ECO:0007669"/>
    <property type="project" value="TreeGrafter"/>
</dbReference>
<keyword evidence="3" id="KW-0472">Membrane</keyword>
<dbReference type="AlphaFoldDB" id="A5E4K8"/>
<gene>
    <name evidence="5" type="ORF">LELG_04547</name>
</gene>
<dbReference type="Gene3D" id="3.10.20.90">
    <property type="entry name" value="Phosphatidylinositol 3-kinase Catalytic Subunit, Chain A, domain 1"/>
    <property type="match status" value="1"/>
</dbReference>
<dbReference type="SUPFAM" id="SSF54236">
    <property type="entry name" value="Ubiquitin-like"/>
    <property type="match status" value="1"/>
</dbReference>
<evidence type="ECO:0000256" key="1">
    <source>
        <dbReference type="ARBA" id="ARBA00023054"/>
    </source>
</evidence>
<dbReference type="GO" id="GO:0005783">
    <property type="term" value="C:endoplasmic reticulum"/>
    <property type="evidence" value="ECO:0007669"/>
    <property type="project" value="TreeGrafter"/>
</dbReference>
<keyword evidence="3" id="KW-0812">Transmembrane</keyword>